<reference evidence="13" key="1">
    <citation type="submission" date="2018-08" db="EMBL/GenBank/DDBJ databases">
        <authorList>
            <person name="Cornetti L."/>
        </authorList>
    </citation>
    <scope>NUCLEOTIDE SEQUENCE</scope>
    <source>
        <strain evidence="13">RU-SAM-5</strain>
    </source>
</reference>
<dbReference type="Pfam" id="PF20662">
    <property type="entry name" value="COG4_C"/>
    <property type="match status" value="1"/>
</dbReference>
<keyword evidence="11" id="KW-0175">Coiled coil</keyword>
<comment type="similarity">
    <text evidence="3">Belongs to the COG4 family.</text>
</comment>
<gene>
    <name evidence="13" type="primary">EOG090X02VY</name>
</gene>
<feature type="coiled-coil region" evidence="11">
    <location>
        <begin position="62"/>
        <end position="89"/>
    </location>
</feature>
<organism evidence="13">
    <name type="scientific">Daphnia magna</name>
    <dbReference type="NCBI Taxonomy" id="35525"/>
    <lineage>
        <taxon>Eukaryota</taxon>
        <taxon>Metazoa</taxon>
        <taxon>Ecdysozoa</taxon>
        <taxon>Arthropoda</taxon>
        <taxon>Crustacea</taxon>
        <taxon>Branchiopoda</taxon>
        <taxon>Diplostraca</taxon>
        <taxon>Cladocera</taxon>
        <taxon>Anomopoda</taxon>
        <taxon>Daphniidae</taxon>
        <taxon>Daphnia</taxon>
    </lineage>
</organism>
<keyword evidence="7" id="KW-0653">Protein transport</keyword>
<comment type="subcellular location">
    <subcellularLocation>
        <location evidence="2">Golgi apparatus membrane</location>
        <topology evidence="2">Peripheral membrane protein</topology>
        <orientation evidence="2">Cytoplasmic side</orientation>
    </subcellularLocation>
</comment>
<keyword evidence="9" id="KW-0472">Membrane</keyword>
<evidence type="ECO:0000259" key="12">
    <source>
        <dbReference type="SMART" id="SM00762"/>
    </source>
</evidence>
<evidence type="ECO:0000256" key="4">
    <source>
        <dbReference type="ARBA" id="ARBA00011166"/>
    </source>
</evidence>
<comment type="function">
    <text evidence="1">Required for normal Golgi function.</text>
</comment>
<dbReference type="SMART" id="SM00762">
    <property type="entry name" value="Cog4"/>
    <property type="match status" value="1"/>
</dbReference>
<protein>
    <recommendedName>
        <fullName evidence="5">Conserved oligomeric Golgi complex subunit 4</fullName>
    </recommendedName>
    <alternativeName>
        <fullName evidence="10">Component of oligomeric Golgi complex 4</fullName>
    </alternativeName>
</protein>
<dbReference type="Pfam" id="PF08318">
    <property type="entry name" value="COG4_m"/>
    <property type="match status" value="1"/>
</dbReference>
<dbReference type="FunFam" id="1.20.58.1970:FF:000002">
    <property type="entry name" value="Oligomeric Golgi complex subunit"/>
    <property type="match status" value="1"/>
</dbReference>
<name>A0A4Y7MLY1_9CRUS</name>
<dbReference type="EMBL" id="LR012782">
    <property type="protein sequence ID" value="SVE82401.1"/>
    <property type="molecule type" value="mRNA"/>
</dbReference>
<evidence type="ECO:0000256" key="1">
    <source>
        <dbReference type="ARBA" id="ARBA00003627"/>
    </source>
</evidence>
<dbReference type="Gene3D" id="1.20.58.1970">
    <property type="match status" value="1"/>
</dbReference>
<evidence type="ECO:0000256" key="2">
    <source>
        <dbReference type="ARBA" id="ARBA00004255"/>
    </source>
</evidence>
<evidence type="ECO:0000256" key="11">
    <source>
        <dbReference type="SAM" id="Coils"/>
    </source>
</evidence>
<dbReference type="FunFam" id="1.10.287.1060:FF:000014">
    <property type="entry name" value="conserved oligomeric Golgi complex subunit 4"/>
    <property type="match status" value="1"/>
</dbReference>
<dbReference type="GO" id="GO:0006890">
    <property type="term" value="P:retrograde vesicle-mediated transport, Golgi to endoplasmic reticulum"/>
    <property type="evidence" value="ECO:0007669"/>
    <property type="project" value="TreeGrafter"/>
</dbReference>
<accession>A0A4Y7MLY1</accession>
<evidence type="ECO:0000256" key="8">
    <source>
        <dbReference type="ARBA" id="ARBA00023034"/>
    </source>
</evidence>
<keyword evidence="8" id="KW-0333">Golgi apparatus</keyword>
<comment type="subunit">
    <text evidence="4">Component of the conserved oligomeric Golgi complex which is composed of eight different subunits and is required for normal Golgi morphology and localization.</text>
</comment>
<evidence type="ECO:0000256" key="9">
    <source>
        <dbReference type="ARBA" id="ARBA00023136"/>
    </source>
</evidence>
<feature type="domain" description="COG4 transport protein middle alpha-helical bundle" evidence="12">
    <location>
        <begin position="181"/>
        <end position="491"/>
    </location>
</feature>
<dbReference type="InterPro" id="IPR013167">
    <property type="entry name" value="COG4_M"/>
</dbReference>
<dbReference type="AlphaFoldDB" id="A0A4Y7MLY1"/>
<evidence type="ECO:0000256" key="7">
    <source>
        <dbReference type="ARBA" id="ARBA00022927"/>
    </source>
</evidence>
<evidence type="ECO:0000256" key="10">
    <source>
        <dbReference type="ARBA" id="ARBA00031340"/>
    </source>
</evidence>
<dbReference type="GO" id="GO:0017119">
    <property type="term" value="C:Golgi transport complex"/>
    <property type="evidence" value="ECO:0007669"/>
    <property type="project" value="TreeGrafter"/>
</dbReference>
<dbReference type="InterPro" id="IPR048684">
    <property type="entry name" value="COG4_C"/>
</dbReference>
<dbReference type="PANTHER" id="PTHR24016">
    <property type="entry name" value="CONSERVED OLIGOMERIC GOLGI COMPLEX SUBUNIT 4"/>
    <property type="match status" value="1"/>
</dbReference>
<dbReference type="PANTHER" id="PTHR24016:SF0">
    <property type="entry name" value="CONSERVED OLIGOMERIC GOLGI COMPLEX SUBUNIT 4"/>
    <property type="match status" value="1"/>
</dbReference>
<dbReference type="OrthoDB" id="47059at2759"/>
<evidence type="ECO:0000313" key="13">
    <source>
        <dbReference type="EMBL" id="SVE82401.1"/>
    </source>
</evidence>
<dbReference type="Pfam" id="PF20663">
    <property type="entry name" value="COG4_N"/>
    <property type="match status" value="1"/>
</dbReference>
<proteinExistence type="evidence at transcript level"/>
<keyword evidence="6" id="KW-0813">Transport</keyword>
<dbReference type="GO" id="GO:0000139">
    <property type="term" value="C:Golgi membrane"/>
    <property type="evidence" value="ECO:0007669"/>
    <property type="project" value="UniProtKB-SubCell"/>
</dbReference>
<dbReference type="InterPro" id="IPR048682">
    <property type="entry name" value="COG4"/>
</dbReference>
<evidence type="ECO:0000256" key="6">
    <source>
        <dbReference type="ARBA" id="ARBA00022448"/>
    </source>
</evidence>
<dbReference type="InterPro" id="IPR048680">
    <property type="entry name" value="COG4_N"/>
</dbReference>
<evidence type="ECO:0000256" key="3">
    <source>
        <dbReference type="ARBA" id="ARBA00009215"/>
    </source>
</evidence>
<sequence>MVTHVRSISEYKKGQKSDWNKHGNPCSFHFRMQEGKETALDVSDDRQQKQVDVYTLKLCERALNIMNSLSNIQEQYQRLNLEEIRITEKLDLLMGQQCDIEAKLRNVSLLVPRLKSVKSDAKHLSGMIHFTCTLAENVSAKVRELDIAKGRVSECQKWVNDLLDLQLCREGPTVDSSLVLLHEAQAQLCKVLQQKFDEAVRDTDAASVERFFKIFPLLNMHEEGISKFGSYLAAQLKEKTQKSLRQADGESTSVRANVYFADTLTVLLESVARIIEIHQPLVETYYGPGRLLQVVEYLQPVCDKQANQILVEFRRSRQLDKQIHLVSEVLSNANKALHEKCDPRILDAVLAELTLLSSRTVLYLRFLRRRVVNDLEVGITEEQTRDLRMNEFEKLLQNKTGINRAVQELLGHYIMLERYFLVESVSKAVAMDTAVEGSLTSSIVDDVFFLVKKSIRRSLTSCSIDSICAVINNACTLLEEDYALVFQQQCKLGFPSGYLDLTQAYNAIQSSLQQGSIRLQPSDTEKTKANFLTALNNIETSIECIETLDKNVSHEIQINLGSTMMSRDQEKIKSCLAGFQTSKSKFRHLLDFGHEQLKSSAIKPRIKPWVDQLLSVNHVIDEEEFSCYEAQDPFIQELNLHLDGFMSGFKDSLTVNNYQTLIGTLTSQVAQQFEKVIFKTAFNRLGALQLDKEIRALITYLSTTTTWTIRDRFTRLTQIVTILNIETLAEISEYWGPNAGTVTWRLTPQEVRQILMLRTDFRADEIKRLKL</sequence>
<evidence type="ECO:0000256" key="5">
    <source>
        <dbReference type="ARBA" id="ARBA00020975"/>
    </source>
</evidence>
<dbReference type="GO" id="GO:0015031">
    <property type="term" value="P:protein transport"/>
    <property type="evidence" value="ECO:0007669"/>
    <property type="project" value="UniProtKB-KW"/>
</dbReference>
<dbReference type="GO" id="GO:0007030">
    <property type="term" value="P:Golgi organization"/>
    <property type="evidence" value="ECO:0007669"/>
    <property type="project" value="TreeGrafter"/>
</dbReference>
<dbReference type="Gene3D" id="1.10.287.1060">
    <property type="entry name" value="ESAT-6-like"/>
    <property type="match status" value="1"/>
</dbReference>